<feature type="transmembrane region" description="Helical" evidence="12">
    <location>
        <begin position="242"/>
        <end position="265"/>
    </location>
</feature>
<feature type="transmembrane region" description="Helical" evidence="12">
    <location>
        <begin position="39"/>
        <end position="61"/>
    </location>
</feature>
<dbReference type="OrthoDB" id="5961704at2759"/>
<dbReference type="Ensembl" id="ENSLCAT00010004584.1">
    <property type="protein sequence ID" value="ENSLCAP00010004466.1"/>
    <property type="gene ID" value="ENSLCAG00010002287.1"/>
</dbReference>
<feature type="transmembrane region" description="Helical" evidence="12">
    <location>
        <begin position="73"/>
        <end position="96"/>
    </location>
</feature>
<evidence type="ECO:0000256" key="9">
    <source>
        <dbReference type="ARBA" id="ARBA00023180"/>
    </source>
</evidence>
<evidence type="ECO:0000256" key="12">
    <source>
        <dbReference type="SAM" id="Phobius"/>
    </source>
</evidence>
<evidence type="ECO:0000256" key="11">
    <source>
        <dbReference type="RuleBase" id="RU000688"/>
    </source>
</evidence>
<feature type="transmembrane region" description="Helical" evidence="12">
    <location>
        <begin position="148"/>
        <end position="168"/>
    </location>
</feature>
<name>A0A4W6ETH2_LATCA</name>
<protein>
    <recommendedName>
        <fullName evidence="13">G-protein coupled receptors family 1 profile domain-containing protein</fullName>
    </recommendedName>
</protein>
<keyword evidence="6 12" id="KW-0472">Membrane</keyword>
<dbReference type="GO" id="GO:0005886">
    <property type="term" value="C:plasma membrane"/>
    <property type="evidence" value="ECO:0007669"/>
    <property type="project" value="UniProtKB-SubCell"/>
</dbReference>
<evidence type="ECO:0000256" key="4">
    <source>
        <dbReference type="ARBA" id="ARBA00022989"/>
    </source>
</evidence>
<comment type="similarity">
    <text evidence="11">Belongs to the G-protein coupled receptor 1 family.</text>
</comment>
<keyword evidence="10 11" id="KW-0807">Transducer</keyword>
<dbReference type="PANTHER" id="PTHR24234">
    <property type="entry name" value="LYSOPHOSPHATIDIC ACID RECEPTOR 5/SPHINGOSYLPHOSPHORYLCHOLINE RECEPTOR"/>
    <property type="match status" value="1"/>
</dbReference>
<feature type="transmembrane region" description="Helical" evidence="12">
    <location>
        <begin position="207"/>
        <end position="230"/>
    </location>
</feature>
<evidence type="ECO:0000256" key="6">
    <source>
        <dbReference type="ARBA" id="ARBA00023136"/>
    </source>
</evidence>
<keyword evidence="3 11" id="KW-0812">Transmembrane</keyword>
<dbReference type="GeneID" id="108901332"/>
<dbReference type="GeneTree" id="ENSGT00940000164014"/>
<keyword evidence="15" id="KW-1185">Reference proteome</keyword>
<keyword evidence="9" id="KW-0325">Glycoprotein</keyword>
<keyword evidence="7" id="KW-1015">Disulfide bond</keyword>
<reference evidence="15" key="1">
    <citation type="submission" date="2015-09" db="EMBL/GenBank/DDBJ databases">
        <authorList>
            <person name="Sai Rama Sridatta P."/>
        </authorList>
    </citation>
    <scope>NUCLEOTIDE SEQUENCE [LARGE SCALE GENOMIC DNA]</scope>
</reference>
<evidence type="ECO:0000256" key="1">
    <source>
        <dbReference type="ARBA" id="ARBA00004651"/>
    </source>
</evidence>
<evidence type="ECO:0000313" key="14">
    <source>
        <dbReference type="Ensembl" id="ENSLCAP00010040938.1"/>
    </source>
</evidence>
<proteinExistence type="inferred from homology"/>
<keyword evidence="8 11" id="KW-0675">Receptor</keyword>
<accession>A0A4W6ETH2</accession>
<feature type="transmembrane region" description="Helical" evidence="12">
    <location>
        <begin position="174"/>
        <end position="195"/>
    </location>
</feature>
<evidence type="ECO:0000256" key="3">
    <source>
        <dbReference type="ARBA" id="ARBA00022692"/>
    </source>
</evidence>
<dbReference type="KEGG" id="lcf:108901332"/>
<dbReference type="PANTHER" id="PTHR24234:SF10">
    <property type="entry name" value="G-PROTEIN COUPLED RECEPTOR 4"/>
    <property type="match status" value="1"/>
</dbReference>
<evidence type="ECO:0000259" key="13">
    <source>
        <dbReference type="PROSITE" id="PS50262"/>
    </source>
</evidence>
<dbReference type="GO" id="GO:0004930">
    <property type="term" value="F:G protein-coupled receptor activity"/>
    <property type="evidence" value="ECO:0007669"/>
    <property type="project" value="UniProtKB-KW"/>
</dbReference>
<evidence type="ECO:0000256" key="8">
    <source>
        <dbReference type="ARBA" id="ARBA00023170"/>
    </source>
</evidence>
<feature type="domain" description="G-protein coupled receptors family 1 profile" evidence="13">
    <location>
        <begin position="52"/>
        <end position="262"/>
    </location>
</feature>
<dbReference type="PROSITE" id="PS50262">
    <property type="entry name" value="G_PROTEIN_RECEP_F1_2"/>
    <property type="match status" value="1"/>
</dbReference>
<comment type="subcellular location">
    <subcellularLocation>
        <location evidence="1">Cell membrane</location>
        <topology evidence="1">Multi-pass membrane protein</topology>
    </subcellularLocation>
</comment>
<dbReference type="Pfam" id="PF00001">
    <property type="entry name" value="7tm_1"/>
    <property type="match status" value="1"/>
</dbReference>
<evidence type="ECO:0000256" key="7">
    <source>
        <dbReference type="ARBA" id="ARBA00023157"/>
    </source>
</evidence>
<feature type="transmembrane region" description="Helical" evidence="12">
    <location>
        <begin position="108"/>
        <end position="127"/>
    </location>
</feature>
<dbReference type="SUPFAM" id="SSF81321">
    <property type="entry name" value="Family A G protein-coupled receptor-like"/>
    <property type="match status" value="1"/>
</dbReference>
<keyword evidence="5 11" id="KW-0297">G-protein coupled receptor</keyword>
<dbReference type="InterPro" id="IPR000276">
    <property type="entry name" value="GPCR_Rhodpsn"/>
</dbReference>
<sequence>MEASYHHYRVDFNDTSSQTETYTLYGISHFCREYSTIGMFSPMIVIIIGLPLTLLAIYALYLQVRDDHVAPIFVINLLISDLIQMCCMVIWVAIFLDWQHPTVGCTSMLLYYSSLLASACFMVCVALERYLIIAWPLWYRFRRSIKSSVVVSIMVWVFCFIEFTISSFEPIFRPIFLLILFPLLIFSLVGTLKALSAAISVSSKEKGQIIAILVLVVLSYTLLFLPWVINVLIEKYSSAFNYYLWMFGNLIKISPFADLVLYVFISKGATGKLLSSLCCCGWLQEKGQAATVNV</sequence>
<evidence type="ECO:0000313" key="15">
    <source>
        <dbReference type="Proteomes" id="UP000314980"/>
    </source>
</evidence>
<dbReference type="Ensembl" id="ENSLCAT00010041942.1">
    <property type="protein sequence ID" value="ENSLCAP00010040938.1"/>
    <property type="gene ID" value="ENSLCAG00010019188.1"/>
</dbReference>
<keyword evidence="4 12" id="KW-1133">Transmembrane helix</keyword>
<dbReference type="Gene3D" id="1.20.1070.10">
    <property type="entry name" value="Rhodopsin 7-helix transmembrane proteins"/>
    <property type="match status" value="2"/>
</dbReference>
<dbReference type="InterPro" id="IPR017452">
    <property type="entry name" value="GPCR_Rhodpsn_7TM"/>
</dbReference>
<dbReference type="PRINTS" id="PR00237">
    <property type="entry name" value="GPCRRHODOPSN"/>
</dbReference>
<evidence type="ECO:0000256" key="10">
    <source>
        <dbReference type="ARBA" id="ARBA00023224"/>
    </source>
</evidence>
<dbReference type="RefSeq" id="XP_018558315.2">
    <property type="nucleotide sequence ID" value="XM_018702799.2"/>
</dbReference>
<dbReference type="AlphaFoldDB" id="A0A4W6ETH2"/>
<evidence type="ECO:0000256" key="2">
    <source>
        <dbReference type="ARBA" id="ARBA00022475"/>
    </source>
</evidence>
<reference evidence="14" key="2">
    <citation type="submission" date="2025-05" db="UniProtKB">
        <authorList>
            <consortium name="Ensembl"/>
        </authorList>
    </citation>
    <scope>IDENTIFICATION</scope>
</reference>
<evidence type="ECO:0000256" key="5">
    <source>
        <dbReference type="ARBA" id="ARBA00023040"/>
    </source>
</evidence>
<dbReference type="Proteomes" id="UP000314980">
    <property type="component" value="Unassembled WGS sequence"/>
</dbReference>
<keyword evidence="2" id="KW-1003">Cell membrane</keyword>
<dbReference type="PROSITE" id="PS00237">
    <property type="entry name" value="G_PROTEIN_RECEP_F1_1"/>
    <property type="match status" value="1"/>
</dbReference>
<organism evidence="14 15">
    <name type="scientific">Lates calcarifer</name>
    <name type="common">Barramundi</name>
    <name type="synonym">Holocentrus calcarifer</name>
    <dbReference type="NCBI Taxonomy" id="8187"/>
    <lineage>
        <taxon>Eukaryota</taxon>
        <taxon>Metazoa</taxon>
        <taxon>Chordata</taxon>
        <taxon>Craniata</taxon>
        <taxon>Vertebrata</taxon>
        <taxon>Euteleostomi</taxon>
        <taxon>Actinopterygii</taxon>
        <taxon>Neopterygii</taxon>
        <taxon>Teleostei</taxon>
        <taxon>Neoteleostei</taxon>
        <taxon>Acanthomorphata</taxon>
        <taxon>Carangaria</taxon>
        <taxon>Carangaria incertae sedis</taxon>
        <taxon>Centropomidae</taxon>
        <taxon>Lates</taxon>
    </lineage>
</organism>